<dbReference type="AlphaFoldDB" id="A0A1E5V2C3"/>
<evidence type="ECO:0000259" key="2">
    <source>
        <dbReference type="Pfam" id="PF13968"/>
    </source>
</evidence>
<accession>A0A1E5V2C3</accession>
<evidence type="ECO:0000313" key="4">
    <source>
        <dbReference type="Proteomes" id="UP000095767"/>
    </source>
</evidence>
<protein>
    <recommendedName>
        <fullName evidence="2">DUF4220 domain-containing protein</fullName>
    </recommendedName>
</protein>
<gene>
    <name evidence="3" type="ORF">BAE44_0019787</name>
</gene>
<feature type="transmembrane region" description="Helical" evidence="1">
    <location>
        <begin position="121"/>
        <end position="141"/>
    </location>
</feature>
<reference evidence="3 4" key="1">
    <citation type="submission" date="2016-09" db="EMBL/GenBank/DDBJ databases">
        <title>The draft genome of Dichanthelium oligosanthes: A C3 panicoid grass species.</title>
        <authorList>
            <person name="Studer A.J."/>
            <person name="Schnable J.C."/>
            <person name="Brutnell T.P."/>
        </authorList>
    </citation>
    <scope>NUCLEOTIDE SEQUENCE [LARGE SCALE GENOMIC DNA]</scope>
    <source>
        <strain evidence="4">cv. Kellogg 1175</strain>
        <tissue evidence="3">Leaf</tissue>
    </source>
</reference>
<dbReference type="Pfam" id="PF04578">
    <property type="entry name" value="DUF594"/>
    <property type="match status" value="1"/>
</dbReference>
<keyword evidence="4" id="KW-1185">Reference proteome</keyword>
<feature type="domain" description="DUF4220" evidence="2">
    <location>
        <begin position="1"/>
        <end position="245"/>
    </location>
</feature>
<dbReference type="OrthoDB" id="689265at2759"/>
<dbReference type="Pfam" id="PF13968">
    <property type="entry name" value="DUF4220"/>
    <property type="match status" value="1"/>
</dbReference>
<sequence>MFVVGVLKYGERVWALMRADSCGSSSLSATSYKKDFRTDGAHHRRWYYEGHGIIKPLAVAYTLLDVPKQMFEGPTRYVKAINPRARPYKGVFMMDVVGLQLSMMFDLLYTKAAVVHTWLGLFIRVISLAFTVTALWLFFTLSDQDGYSRVDVSVTKVLLIGAVILETMSLLRAVFSKWTAVLLFESACHDPLLRYHHELSACGAFANLVGFAIVKVEFYGKAAMQLLLRSKTYWSGCCMQQHSFFKLCKHTTGSKIAEMIGREDLWDSMFYSWTTHAPEFIIERVVRVLGTPTDSGSTHVTESHGLNALRRSGMKELMQLLTRTESEGEGERLTMRLELDESILVWHIATHVYIQWLREDYTVHDDYSFRLRGAVEVLSNYMFFLLATRPYMLPYPVTRERYVQLCYDTRTSLNLCSTFHLLRAIELQMEALMREDPFIPTPDMSPQPAPRSINPTLDIGCQLAANLIHRDNDLNVTLDMINGVWVEMLCYTAYRCNENFHAKHLSGGADIMTVVALLMIYKSRDFF</sequence>
<comment type="caution">
    <text evidence="3">The sequence shown here is derived from an EMBL/GenBank/DDBJ whole genome shotgun (WGS) entry which is preliminary data.</text>
</comment>
<keyword evidence="1" id="KW-1133">Transmembrane helix</keyword>
<dbReference type="PANTHER" id="PTHR31325">
    <property type="entry name" value="OS01G0798800 PROTEIN-RELATED"/>
    <property type="match status" value="1"/>
</dbReference>
<organism evidence="3 4">
    <name type="scientific">Dichanthelium oligosanthes</name>
    <dbReference type="NCBI Taxonomy" id="888268"/>
    <lineage>
        <taxon>Eukaryota</taxon>
        <taxon>Viridiplantae</taxon>
        <taxon>Streptophyta</taxon>
        <taxon>Embryophyta</taxon>
        <taxon>Tracheophyta</taxon>
        <taxon>Spermatophyta</taxon>
        <taxon>Magnoliopsida</taxon>
        <taxon>Liliopsida</taxon>
        <taxon>Poales</taxon>
        <taxon>Poaceae</taxon>
        <taxon>PACMAD clade</taxon>
        <taxon>Panicoideae</taxon>
        <taxon>Panicodae</taxon>
        <taxon>Paniceae</taxon>
        <taxon>Dichantheliinae</taxon>
        <taxon>Dichanthelium</taxon>
    </lineage>
</organism>
<keyword evidence="1" id="KW-0472">Membrane</keyword>
<evidence type="ECO:0000313" key="3">
    <source>
        <dbReference type="EMBL" id="OEL19194.1"/>
    </source>
</evidence>
<dbReference type="InterPro" id="IPR007658">
    <property type="entry name" value="DUF594"/>
</dbReference>
<dbReference type="STRING" id="888268.A0A1E5V2C3"/>
<dbReference type="EMBL" id="LWDX02054404">
    <property type="protein sequence ID" value="OEL19194.1"/>
    <property type="molecule type" value="Genomic_DNA"/>
</dbReference>
<name>A0A1E5V2C3_9POAL</name>
<dbReference type="InterPro" id="IPR025315">
    <property type="entry name" value="DUF4220"/>
</dbReference>
<dbReference type="Proteomes" id="UP000095767">
    <property type="component" value="Unassembled WGS sequence"/>
</dbReference>
<evidence type="ECO:0000256" key="1">
    <source>
        <dbReference type="SAM" id="Phobius"/>
    </source>
</evidence>
<proteinExistence type="predicted"/>
<feature type="transmembrane region" description="Helical" evidence="1">
    <location>
        <begin position="153"/>
        <end position="175"/>
    </location>
</feature>
<keyword evidence="1" id="KW-0812">Transmembrane</keyword>